<dbReference type="InterPro" id="IPR051310">
    <property type="entry name" value="MCP_chemotaxis"/>
</dbReference>
<evidence type="ECO:0000256" key="1">
    <source>
        <dbReference type="ARBA" id="ARBA00022481"/>
    </source>
</evidence>
<dbReference type="PANTHER" id="PTHR43531">
    <property type="entry name" value="PROTEIN ICFG"/>
    <property type="match status" value="1"/>
</dbReference>
<dbReference type="GO" id="GO:0006935">
    <property type="term" value="P:chemotaxis"/>
    <property type="evidence" value="ECO:0007669"/>
    <property type="project" value="TreeGrafter"/>
</dbReference>
<feature type="non-terminal residue" evidence="3">
    <location>
        <position position="1"/>
    </location>
</feature>
<dbReference type="GO" id="GO:0005886">
    <property type="term" value="C:plasma membrane"/>
    <property type="evidence" value="ECO:0007669"/>
    <property type="project" value="TreeGrafter"/>
</dbReference>
<reference evidence="3 4" key="1">
    <citation type="submission" date="2019-08" db="EMBL/GenBank/DDBJ databases">
        <title>Draft genome sequence of Citrobacter portucalensis strain isolated from green turtle.</title>
        <authorList>
            <person name="Fernandes M.R."/>
            <person name="Sellera F.P."/>
            <person name="Goldeberg D.W."/>
            <person name="Costa D.C."/>
            <person name="Lincopan N."/>
        </authorList>
    </citation>
    <scope>NUCLEOTIDE SEQUENCE [LARGE SCALE GENOMIC DNA]</scope>
    <source>
        <strain evidence="3 4">TV06</strain>
    </source>
</reference>
<protein>
    <submittedName>
        <fullName evidence="3">Methyl-accepting chemotaxis protein</fullName>
    </submittedName>
</protein>
<sequence length="72" mass="7899">VMRMPKLMREIPSASQEQSRGIEQVKIAVIHMLETARQNAALVQQSSAATCSLEEQSSALIEAMAVFKLLKA</sequence>
<comment type="caution">
    <text evidence="3">The sequence shown here is derived from an EMBL/GenBank/DDBJ whole genome shotgun (WGS) entry which is preliminary data.</text>
</comment>
<keyword evidence="1" id="KW-0488">Methylation</keyword>
<dbReference type="PANTHER" id="PTHR43531:SF14">
    <property type="entry name" value="METHYL-ACCEPTING CHEMOTAXIS PROTEIN I-RELATED"/>
    <property type="match status" value="1"/>
</dbReference>
<dbReference type="AlphaFoldDB" id="A0A5B0SQ70"/>
<name>A0A5B0SQ70_9ENTR</name>
<evidence type="ECO:0000256" key="2">
    <source>
        <dbReference type="ARBA" id="ARBA00029447"/>
    </source>
</evidence>
<dbReference type="SUPFAM" id="SSF58104">
    <property type="entry name" value="Methyl-accepting chemotaxis protein (MCP) signaling domain"/>
    <property type="match status" value="1"/>
</dbReference>
<proteinExistence type="inferred from homology"/>
<organism evidence="3 4">
    <name type="scientific">Citrobacter portucalensis</name>
    <dbReference type="NCBI Taxonomy" id="1639133"/>
    <lineage>
        <taxon>Bacteria</taxon>
        <taxon>Pseudomonadati</taxon>
        <taxon>Pseudomonadota</taxon>
        <taxon>Gammaproteobacteria</taxon>
        <taxon>Enterobacterales</taxon>
        <taxon>Enterobacteriaceae</taxon>
        <taxon>Citrobacter</taxon>
        <taxon>Citrobacter freundii complex</taxon>
    </lineage>
</organism>
<dbReference type="GO" id="GO:0004888">
    <property type="term" value="F:transmembrane signaling receptor activity"/>
    <property type="evidence" value="ECO:0007669"/>
    <property type="project" value="TreeGrafter"/>
</dbReference>
<accession>A0A5B0SQ70</accession>
<evidence type="ECO:0000313" key="4">
    <source>
        <dbReference type="Proteomes" id="UP000323297"/>
    </source>
</evidence>
<evidence type="ECO:0000313" key="3">
    <source>
        <dbReference type="EMBL" id="KAA1139579.1"/>
    </source>
</evidence>
<comment type="similarity">
    <text evidence="2">Belongs to the methyl-accepting chemotaxis (MCP) protein family.</text>
</comment>
<gene>
    <name evidence="3" type="ORF">D3H66_26495</name>
</gene>
<dbReference type="EMBL" id="VTZD01000185">
    <property type="protein sequence ID" value="KAA1139579.1"/>
    <property type="molecule type" value="Genomic_DNA"/>
</dbReference>
<dbReference type="Proteomes" id="UP000323297">
    <property type="component" value="Unassembled WGS sequence"/>
</dbReference>
<dbReference type="Gene3D" id="1.10.287.950">
    <property type="entry name" value="Methyl-accepting chemotaxis protein"/>
    <property type="match status" value="1"/>
</dbReference>